<keyword evidence="5" id="KW-1185">Reference proteome</keyword>
<reference evidence="4 5" key="1">
    <citation type="submission" date="2018-08" db="EMBL/GenBank/DDBJ databases">
        <title>Chitinophagaceae sp. K23C18032701, a novel bacterium isolated from forest soil.</title>
        <authorList>
            <person name="Wang C."/>
        </authorList>
    </citation>
    <scope>NUCLEOTIDE SEQUENCE [LARGE SCALE GENOMIC DNA]</scope>
    <source>
        <strain evidence="4 5">K23C18032701</strain>
    </source>
</reference>
<dbReference type="InterPro" id="IPR028098">
    <property type="entry name" value="Glyco_trans_4-like_N"/>
</dbReference>
<feature type="domain" description="Glycosyltransferase subfamily 4-like N-terminal" evidence="3">
    <location>
        <begin position="97"/>
        <end position="164"/>
    </location>
</feature>
<organism evidence="4 5">
    <name type="scientific">Deminuibacter soli</name>
    <dbReference type="NCBI Taxonomy" id="2291815"/>
    <lineage>
        <taxon>Bacteria</taxon>
        <taxon>Pseudomonadati</taxon>
        <taxon>Bacteroidota</taxon>
        <taxon>Chitinophagia</taxon>
        <taxon>Chitinophagales</taxon>
        <taxon>Chitinophagaceae</taxon>
        <taxon>Deminuibacter</taxon>
    </lineage>
</organism>
<dbReference type="Proteomes" id="UP000261284">
    <property type="component" value="Unassembled WGS sequence"/>
</dbReference>
<evidence type="ECO:0000259" key="3">
    <source>
        <dbReference type="Pfam" id="PF13439"/>
    </source>
</evidence>
<dbReference type="SUPFAM" id="SSF53756">
    <property type="entry name" value="UDP-Glycosyltransferase/glycogen phosphorylase"/>
    <property type="match status" value="1"/>
</dbReference>
<dbReference type="Pfam" id="PF00534">
    <property type="entry name" value="Glycos_transf_1"/>
    <property type="match status" value="1"/>
</dbReference>
<gene>
    <name evidence="4" type="ORF">DXN05_19145</name>
</gene>
<feature type="domain" description="Glycosyl transferase family 1" evidence="2">
    <location>
        <begin position="182"/>
        <end position="319"/>
    </location>
</feature>
<dbReference type="GO" id="GO:0016757">
    <property type="term" value="F:glycosyltransferase activity"/>
    <property type="evidence" value="ECO:0007669"/>
    <property type="project" value="InterPro"/>
</dbReference>
<evidence type="ECO:0000313" key="5">
    <source>
        <dbReference type="Proteomes" id="UP000261284"/>
    </source>
</evidence>
<dbReference type="GO" id="GO:0009103">
    <property type="term" value="P:lipopolysaccharide biosynthetic process"/>
    <property type="evidence" value="ECO:0007669"/>
    <property type="project" value="TreeGrafter"/>
</dbReference>
<dbReference type="PANTHER" id="PTHR46401:SF2">
    <property type="entry name" value="GLYCOSYLTRANSFERASE WBBK-RELATED"/>
    <property type="match status" value="1"/>
</dbReference>
<evidence type="ECO:0000313" key="4">
    <source>
        <dbReference type="EMBL" id="RFM26686.1"/>
    </source>
</evidence>
<sequence>MSMDKVYINGKFTSQKMTGVQRYAAEITGQLLPQGNSRLVVPPDNLLQQVYQLQPAEVAGTKGGVYWEQVQLPAYLRNKRKPLLLNLCNIAPLLYGNKITCVHDVSYALNPQFYSKGFYYYYKLMMPRIIKGSRHIVTVSNFSKEALMRLYKLPDSGVTVIPNAASRALDAIAAGKTLQPPIDRPYFLFVGSMDPRKNLLLLLEAYVQAGISNVDLLIVGGKFRAFSEKNAGEMEQYQQNPQIHFYGAATDEVLAACYQHAQALVIPSLYEGFGLPLVEAFKFGCPVLASDIPVFREVAETHATYFDPYNKNAFVEVLRAAAGSVKPNMLAASEFVARKYSWEKSGKMMRQLLERYS</sequence>
<dbReference type="Pfam" id="PF13439">
    <property type="entry name" value="Glyco_transf_4"/>
    <property type="match status" value="1"/>
</dbReference>
<dbReference type="PANTHER" id="PTHR46401">
    <property type="entry name" value="GLYCOSYLTRANSFERASE WBBK-RELATED"/>
    <property type="match status" value="1"/>
</dbReference>
<comment type="caution">
    <text evidence="4">The sequence shown here is derived from an EMBL/GenBank/DDBJ whole genome shotgun (WGS) entry which is preliminary data.</text>
</comment>
<dbReference type="EMBL" id="QTJU01000008">
    <property type="protein sequence ID" value="RFM26686.1"/>
    <property type="molecule type" value="Genomic_DNA"/>
</dbReference>
<evidence type="ECO:0000259" key="2">
    <source>
        <dbReference type="Pfam" id="PF00534"/>
    </source>
</evidence>
<dbReference type="CDD" id="cd03809">
    <property type="entry name" value="GT4_MtfB-like"/>
    <property type="match status" value="1"/>
</dbReference>
<proteinExistence type="predicted"/>
<protein>
    <submittedName>
        <fullName evidence="4">Glycosyltransferase family 1 protein</fullName>
    </submittedName>
</protein>
<dbReference type="InterPro" id="IPR001296">
    <property type="entry name" value="Glyco_trans_1"/>
</dbReference>
<dbReference type="Gene3D" id="3.40.50.2000">
    <property type="entry name" value="Glycogen Phosphorylase B"/>
    <property type="match status" value="2"/>
</dbReference>
<evidence type="ECO:0000256" key="1">
    <source>
        <dbReference type="ARBA" id="ARBA00022679"/>
    </source>
</evidence>
<accession>A0A3E1NFD0</accession>
<name>A0A3E1NFD0_9BACT</name>
<keyword evidence="1 4" id="KW-0808">Transferase</keyword>
<dbReference type="AlphaFoldDB" id="A0A3E1NFD0"/>